<dbReference type="InterPro" id="IPR036249">
    <property type="entry name" value="Thioredoxin-like_sf"/>
</dbReference>
<dbReference type="EMBL" id="FNFO01000006">
    <property type="protein sequence ID" value="SDL44501.1"/>
    <property type="molecule type" value="Genomic_DNA"/>
</dbReference>
<name>A0A1G9K3Z3_9BACT</name>
<dbReference type="InterPro" id="IPR017937">
    <property type="entry name" value="Thioredoxin_CS"/>
</dbReference>
<accession>A0A1G9K3Z3</accession>
<evidence type="ECO:0000259" key="3">
    <source>
        <dbReference type="PROSITE" id="PS51352"/>
    </source>
</evidence>
<evidence type="ECO:0000313" key="5">
    <source>
        <dbReference type="Proteomes" id="UP000198510"/>
    </source>
</evidence>
<dbReference type="InterPro" id="IPR013766">
    <property type="entry name" value="Thioredoxin_domain"/>
</dbReference>
<gene>
    <name evidence="4" type="ORF">SAMN05421823_10644</name>
</gene>
<dbReference type="CDD" id="cd02947">
    <property type="entry name" value="TRX_family"/>
    <property type="match status" value="1"/>
</dbReference>
<dbReference type="PROSITE" id="PS51352">
    <property type="entry name" value="THIOREDOXIN_2"/>
    <property type="match status" value="1"/>
</dbReference>
<proteinExistence type="predicted"/>
<dbReference type="STRING" id="1075417.SAMN05421823_10644"/>
<organism evidence="4 5">
    <name type="scientific">Catalinimonas alkaloidigena</name>
    <dbReference type="NCBI Taxonomy" id="1075417"/>
    <lineage>
        <taxon>Bacteria</taxon>
        <taxon>Pseudomonadati</taxon>
        <taxon>Bacteroidota</taxon>
        <taxon>Cytophagia</taxon>
        <taxon>Cytophagales</taxon>
        <taxon>Catalimonadaceae</taxon>
        <taxon>Catalinimonas</taxon>
    </lineage>
</organism>
<keyword evidence="5" id="KW-1185">Reference proteome</keyword>
<dbReference type="AlphaFoldDB" id="A0A1G9K3Z3"/>
<evidence type="ECO:0000256" key="2">
    <source>
        <dbReference type="ARBA" id="ARBA00023284"/>
    </source>
</evidence>
<dbReference type="Proteomes" id="UP000198510">
    <property type="component" value="Unassembled WGS sequence"/>
</dbReference>
<keyword evidence="1" id="KW-1015">Disulfide bond</keyword>
<dbReference type="PROSITE" id="PS00194">
    <property type="entry name" value="THIOREDOXIN_1"/>
    <property type="match status" value="1"/>
</dbReference>
<dbReference type="SUPFAM" id="SSF52833">
    <property type="entry name" value="Thioredoxin-like"/>
    <property type="match status" value="1"/>
</dbReference>
<dbReference type="Pfam" id="PF00085">
    <property type="entry name" value="Thioredoxin"/>
    <property type="match status" value="1"/>
</dbReference>
<evidence type="ECO:0000313" key="4">
    <source>
        <dbReference type="EMBL" id="SDL44501.1"/>
    </source>
</evidence>
<dbReference type="Gene3D" id="3.40.30.10">
    <property type="entry name" value="Glutaredoxin"/>
    <property type="match status" value="1"/>
</dbReference>
<feature type="domain" description="Thioredoxin" evidence="3">
    <location>
        <begin position="1"/>
        <end position="106"/>
    </location>
</feature>
<sequence>MAVLVASDRDFNRFLQQYPKVVVKYHAGWCGSCRLFDPKFRRLSEEDGFRDVTFLDVDAEQNPEARKAVGVTDLPFFAVFQNGQLQDTLASRKEEQVVALIRKLHG</sequence>
<reference evidence="4 5" key="1">
    <citation type="submission" date="2016-10" db="EMBL/GenBank/DDBJ databases">
        <authorList>
            <person name="de Groot N.N."/>
        </authorList>
    </citation>
    <scope>NUCLEOTIDE SEQUENCE [LARGE SCALE GENOMIC DNA]</scope>
    <source>
        <strain evidence="4 5">DSM 25186</strain>
    </source>
</reference>
<dbReference type="GO" id="GO:0016853">
    <property type="term" value="F:isomerase activity"/>
    <property type="evidence" value="ECO:0007669"/>
    <property type="project" value="UniProtKB-KW"/>
</dbReference>
<dbReference type="OrthoDB" id="7629852at2"/>
<evidence type="ECO:0000256" key="1">
    <source>
        <dbReference type="ARBA" id="ARBA00023157"/>
    </source>
</evidence>
<keyword evidence="2" id="KW-0676">Redox-active center</keyword>
<dbReference type="PANTHER" id="PTHR46115">
    <property type="entry name" value="THIOREDOXIN-LIKE PROTEIN 1"/>
    <property type="match status" value="1"/>
</dbReference>
<keyword evidence="4" id="KW-0413">Isomerase</keyword>
<dbReference type="RefSeq" id="WP_089683663.1">
    <property type="nucleotide sequence ID" value="NZ_FNFO01000006.1"/>
</dbReference>
<protein>
    <submittedName>
        <fullName evidence="4">Thiol-disulfide isomerase or thioredoxin</fullName>
    </submittedName>
</protein>